<dbReference type="Proteomes" id="UP001055879">
    <property type="component" value="Linkage Group LG18"/>
</dbReference>
<name>A0ACB8XEH7_ARCLA</name>
<protein>
    <submittedName>
        <fullName evidence="1">Uncharacterized protein</fullName>
    </submittedName>
</protein>
<organism evidence="1 2">
    <name type="scientific">Arctium lappa</name>
    <name type="common">Greater burdock</name>
    <name type="synonym">Lappa major</name>
    <dbReference type="NCBI Taxonomy" id="4217"/>
    <lineage>
        <taxon>Eukaryota</taxon>
        <taxon>Viridiplantae</taxon>
        <taxon>Streptophyta</taxon>
        <taxon>Embryophyta</taxon>
        <taxon>Tracheophyta</taxon>
        <taxon>Spermatophyta</taxon>
        <taxon>Magnoliopsida</taxon>
        <taxon>eudicotyledons</taxon>
        <taxon>Gunneridae</taxon>
        <taxon>Pentapetalae</taxon>
        <taxon>asterids</taxon>
        <taxon>campanulids</taxon>
        <taxon>Asterales</taxon>
        <taxon>Asteraceae</taxon>
        <taxon>Carduoideae</taxon>
        <taxon>Cardueae</taxon>
        <taxon>Arctiinae</taxon>
        <taxon>Arctium</taxon>
    </lineage>
</organism>
<reference evidence="2" key="1">
    <citation type="journal article" date="2022" name="Mol. Ecol. Resour.">
        <title>The genomes of chicory, endive, great burdock and yacon provide insights into Asteraceae palaeo-polyploidization history and plant inulin production.</title>
        <authorList>
            <person name="Fan W."/>
            <person name="Wang S."/>
            <person name="Wang H."/>
            <person name="Wang A."/>
            <person name="Jiang F."/>
            <person name="Liu H."/>
            <person name="Zhao H."/>
            <person name="Xu D."/>
            <person name="Zhang Y."/>
        </authorList>
    </citation>
    <scope>NUCLEOTIDE SEQUENCE [LARGE SCALE GENOMIC DNA]</scope>
    <source>
        <strain evidence="2">cv. Niubang</strain>
    </source>
</reference>
<evidence type="ECO:0000313" key="1">
    <source>
        <dbReference type="EMBL" id="KAI3665405.1"/>
    </source>
</evidence>
<proteinExistence type="predicted"/>
<keyword evidence="2" id="KW-1185">Reference proteome</keyword>
<comment type="caution">
    <text evidence="1">The sequence shown here is derived from an EMBL/GenBank/DDBJ whole genome shotgun (WGS) entry which is preliminary data.</text>
</comment>
<gene>
    <name evidence="1" type="ORF">L6452_44032</name>
</gene>
<reference evidence="1 2" key="2">
    <citation type="journal article" date="2022" name="Mol. Ecol. Resour.">
        <title>The genomes of chicory, endive, great burdock and yacon provide insights into Asteraceae paleo-polyploidization history and plant inulin production.</title>
        <authorList>
            <person name="Fan W."/>
            <person name="Wang S."/>
            <person name="Wang H."/>
            <person name="Wang A."/>
            <person name="Jiang F."/>
            <person name="Liu H."/>
            <person name="Zhao H."/>
            <person name="Xu D."/>
            <person name="Zhang Y."/>
        </authorList>
    </citation>
    <scope>NUCLEOTIDE SEQUENCE [LARGE SCALE GENOMIC DNA]</scope>
    <source>
        <strain evidence="2">cv. Niubang</strain>
    </source>
</reference>
<accession>A0ACB8XEH7</accession>
<sequence length="71" mass="8152">MPPLTSTSPFSQYAPHLCPPSNNRRQEKLMQTRTHSNRPRYEPPTLASIYTYIPLYISLAGYLLSVALHYT</sequence>
<dbReference type="EMBL" id="CM042064">
    <property type="protein sequence ID" value="KAI3665405.1"/>
    <property type="molecule type" value="Genomic_DNA"/>
</dbReference>
<evidence type="ECO:0000313" key="2">
    <source>
        <dbReference type="Proteomes" id="UP001055879"/>
    </source>
</evidence>